<dbReference type="GO" id="GO:0031369">
    <property type="term" value="F:translation initiation factor binding"/>
    <property type="evidence" value="ECO:0007669"/>
    <property type="project" value="InterPro"/>
</dbReference>
<dbReference type="InterPro" id="IPR012677">
    <property type="entry name" value="Nucleotide-bd_a/b_plait_sf"/>
</dbReference>
<keyword evidence="3 6" id="KW-0396">Initiation factor</keyword>
<reference evidence="10" key="2">
    <citation type="journal article" date="2019" name="IMA Fungus">
        <title>Genome sequencing and comparison of five Tilletia species to identify candidate genes for the detection of regulated species infecting wheat.</title>
        <authorList>
            <person name="Nguyen H.D.T."/>
            <person name="Sultana T."/>
            <person name="Kesanakurti P."/>
            <person name="Hambleton S."/>
        </authorList>
    </citation>
    <scope>NUCLEOTIDE SEQUENCE</scope>
    <source>
        <strain evidence="10">DAOMC 238032</strain>
    </source>
</reference>
<dbReference type="AlphaFoldDB" id="A0A177U2C9"/>
<comment type="subcellular location">
    <subcellularLocation>
        <location evidence="1 6 7">Cytoplasm</location>
    </subcellularLocation>
</comment>
<comment type="function">
    <text evidence="6">RNA-binding component of the eukaryotic translation initiation factor 3 (eIF-3) complex, which is involved in protein synthesis of a specialized repertoire of mRNAs and, together with other initiation factors, stimulates binding of mRNA and methionyl-tRNAi to the 40S ribosome. The eIF-3 complex specifically targets and initiates translation of a subset of mRNAs involved in cell proliferation.</text>
</comment>
<evidence type="ECO:0000256" key="1">
    <source>
        <dbReference type="ARBA" id="ARBA00004496"/>
    </source>
</evidence>
<dbReference type="CDD" id="cd12278">
    <property type="entry name" value="RRM_eIF3B"/>
    <property type="match status" value="1"/>
</dbReference>
<dbReference type="PANTHER" id="PTHR14068">
    <property type="entry name" value="EUKARYOTIC TRANSLATION INITIATION FACTOR 3 EIF3 -RELATED"/>
    <property type="match status" value="1"/>
</dbReference>
<dbReference type="GO" id="GO:0033290">
    <property type="term" value="C:eukaryotic 48S preinitiation complex"/>
    <property type="evidence" value="ECO:0007669"/>
    <property type="project" value="UniProtKB-UniRule"/>
</dbReference>
<dbReference type="InterPro" id="IPR035979">
    <property type="entry name" value="RBD_domain_sf"/>
</dbReference>
<keyword evidence="4 6" id="KW-0694">RNA-binding</keyword>
<comment type="caution">
    <text evidence="10">The sequence shown here is derived from an EMBL/GenBank/DDBJ whole genome shotgun (WGS) entry which is preliminary data.</text>
</comment>
<dbReference type="Gene3D" id="2.130.10.10">
    <property type="entry name" value="YVTN repeat-like/Quinoprotein amine dehydrogenase"/>
    <property type="match status" value="2"/>
</dbReference>
<dbReference type="InterPro" id="IPR034363">
    <property type="entry name" value="eIF3B_RRM"/>
</dbReference>
<dbReference type="SUPFAM" id="SSF82171">
    <property type="entry name" value="DPP6 N-terminal domain-like"/>
    <property type="match status" value="1"/>
</dbReference>
<dbReference type="Gene3D" id="3.30.70.330">
    <property type="match status" value="1"/>
</dbReference>
<keyword evidence="12" id="KW-1185">Reference proteome</keyword>
<evidence type="ECO:0000313" key="9">
    <source>
        <dbReference type="EMBL" id="CAD6962077.1"/>
    </source>
</evidence>
<evidence type="ECO:0000256" key="2">
    <source>
        <dbReference type="ARBA" id="ARBA00022490"/>
    </source>
</evidence>
<comment type="function">
    <text evidence="7">Component of the eukaryotic translation initiation factor 3 (eIF-3) complex, which is involved in protein synthesis and, together with other initiation factors, stimulates binding of mRNA and methionyl-tRNAi to the 40S ribosome.</text>
</comment>
<dbReference type="Proteomes" id="UP000077671">
    <property type="component" value="Unassembled WGS sequence"/>
</dbReference>
<dbReference type="HAMAP" id="MF_03001">
    <property type="entry name" value="eIF3b"/>
    <property type="match status" value="1"/>
</dbReference>
<sequence length="762" mass="86684">MPESISNGSAAAAYDDELDIDYSDIDAKYAVKFDEGLDDVIVLDNVPIITKAKEAKLFSAIQKRFASHAGLAIDVANIHTPYNDAADGEEAESKGYAFIEMRSAEDAATAIRAMNGFAFDKRHTFAVNRFTDVERLAVLDEHWAEPEVAEFKPKEHLRSWLADLAGRDQLVMCRSEDVQVAWNNRNASQDIIHSKSRWTESYVQWSPLGTFLATFHRQGVQLWGGPSWQSVVRFGHVGARLLDFSPCENYLVTWSHDPIVVPENAPVGPDKFAPADDGNRIAVWDLRTGHLLRTFPVEQEESTGPAAAGGSGAKTGFSWPYLKWSGDDKYFARLVPDQQISVYETPSMALLDKKHIKIEGVVDFEWCPLSDRDRENNEAASKEGAVAGKGAKKFRENMLVYWLPEVQNQPARVTVMSIPGREILRSKNLFNVLHCKLHWHPQGDFLCVKVDRHTKTKKSVFCNLELFRMREKDLPVEVVELKEPATAFAWEPNGTHFAVISSNDPNLGSAAAGQSVKTQLSFFHMDPKKGDFRLQKTFDNKTCNTIFWSPKGRHLIVSTIGSSQKYDLEWYDVDYNAEQRQGSIATGDPAEDVRMIGSGEHYGVTDLEWDPSGRYVVTCASAWRHAMENGYAVWDFRGNELTKQIIERFKQILWRPRPRTLLSKDQQREVRRTLREVGRTFDEQDAVEESNLALAHKELYLRMLEEWKAWRSRSRAELEEKSREYGREDVMALPAKELQQSATEEVQEWVEEVIEETEEILD</sequence>
<dbReference type="GO" id="GO:0005852">
    <property type="term" value="C:eukaryotic translation initiation factor 3 complex"/>
    <property type="evidence" value="ECO:0007669"/>
    <property type="project" value="UniProtKB-UniRule"/>
</dbReference>
<accession>A0A177U2C9</accession>
<dbReference type="Pfam" id="PF08662">
    <property type="entry name" value="eIF2A"/>
    <property type="match status" value="1"/>
</dbReference>
<dbReference type="InterPro" id="IPR013979">
    <property type="entry name" value="TIF_beta_prop-like"/>
</dbReference>
<dbReference type="SUPFAM" id="SSF54928">
    <property type="entry name" value="RNA-binding domain, RBD"/>
    <property type="match status" value="1"/>
</dbReference>
<dbReference type="Proteomes" id="UP000836402">
    <property type="component" value="Unassembled WGS sequence"/>
</dbReference>
<evidence type="ECO:0000256" key="5">
    <source>
        <dbReference type="ARBA" id="ARBA00022917"/>
    </source>
</evidence>
<proteinExistence type="inferred from homology"/>
<comment type="subunit">
    <text evidence="6 7">Component of the eukaryotic translation initiation factor 3 (eIF-3) complex.</text>
</comment>
<comment type="similarity">
    <text evidence="6 7">Belongs to the eIF-3 subunit B family.</text>
</comment>
<name>A0A177U2C9_9BASI</name>
<dbReference type="GO" id="GO:0003743">
    <property type="term" value="F:translation initiation factor activity"/>
    <property type="evidence" value="ECO:0007669"/>
    <property type="project" value="UniProtKB-UniRule"/>
</dbReference>
<evidence type="ECO:0000313" key="11">
    <source>
        <dbReference type="Proteomes" id="UP000077671"/>
    </source>
</evidence>
<evidence type="ECO:0000256" key="4">
    <source>
        <dbReference type="ARBA" id="ARBA00022884"/>
    </source>
</evidence>
<dbReference type="GO" id="GO:0016282">
    <property type="term" value="C:eukaryotic 43S preinitiation complex"/>
    <property type="evidence" value="ECO:0007669"/>
    <property type="project" value="UniProtKB-UniRule"/>
</dbReference>
<evidence type="ECO:0000256" key="7">
    <source>
        <dbReference type="PIRNR" id="PIRNR036424"/>
    </source>
</evidence>
<dbReference type="InterPro" id="IPR015943">
    <property type="entry name" value="WD40/YVTN_repeat-like_dom_sf"/>
</dbReference>
<dbReference type="PANTHER" id="PTHR14068:SF0">
    <property type="entry name" value="EUKARYOTIC TRANSLATION INITIATION FACTOR 3 SUBUNIT B"/>
    <property type="match status" value="1"/>
</dbReference>
<organism evidence="10 11">
    <name type="scientific">Tilletia caries</name>
    <name type="common">wheat bunt fungus</name>
    <dbReference type="NCBI Taxonomy" id="13290"/>
    <lineage>
        <taxon>Eukaryota</taxon>
        <taxon>Fungi</taxon>
        <taxon>Dikarya</taxon>
        <taxon>Basidiomycota</taxon>
        <taxon>Ustilaginomycotina</taxon>
        <taxon>Exobasidiomycetes</taxon>
        <taxon>Tilletiales</taxon>
        <taxon>Tilletiaceae</taxon>
        <taxon>Tilletia</taxon>
    </lineage>
</organism>
<dbReference type="InterPro" id="IPR011400">
    <property type="entry name" value="EIF3B"/>
</dbReference>
<evidence type="ECO:0000259" key="8">
    <source>
        <dbReference type="PROSITE" id="PS50102"/>
    </source>
</evidence>
<dbReference type="InterPro" id="IPR000504">
    <property type="entry name" value="RRM_dom"/>
</dbReference>
<dbReference type="EMBL" id="LWDD02000835">
    <property type="protein sequence ID" value="KAE8256516.1"/>
    <property type="molecule type" value="Genomic_DNA"/>
</dbReference>
<dbReference type="PIRSF" id="PIRSF036424">
    <property type="entry name" value="eIF3b"/>
    <property type="match status" value="1"/>
</dbReference>
<reference evidence="10" key="1">
    <citation type="submission" date="2016-04" db="EMBL/GenBank/DDBJ databases">
        <authorList>
            <person name="Nguyen H.D."/>
            <person name="Kesanakurti P."/>
            <person name="Cullis J."/>
            <person name="Levesque C.A."/>
            <person name="Hambleton S."/>
        </authorList>
    </citation>
    <scope>NUCLEOTIDE SEQUENCE</scope>
    <source>
        <strain evidence="10">DAOMC 238032</strain>
    </source>
</reference>
<evidence type="ECO:0000313" key="12">
    <source>
        <dbReference type="Proteomes" id="UP000836402"/>
    </source>
</evidence>
<evidence type="ECO:0000256" key="3">
    <source>
        <dbReference type="ARBA" id="ARBA00022540"/>
    </source>
</evidence>
<reference evidence="9" key="3">
    <citation type="submission" date="2020-10" db="EMBL/GenBank/DDBJ databases">
        <authorList>
            <person name="Sedaghatjoo S."/>
        </authorList>
    </citation>
    <scope>NUCLEOTIDE SEQUENCE</scope>
    <source>
        <strain evidence="9">AZH3</strain>
    </source>
</reference>
<dbReference type="PROSITE" id="PS50102">
    <property type="entry name" value="RRM"/>
    <property type="match status" value="1"/>
</dbReference>
<protein>
    <recommendedName>
        <fullName evidence="6">Eukaryotic translation initiation factor 3 subunit B</fullName>
        <shortName evidence="6">eIF3b</shortName>
    </recommendedName>
    <alternativeName>
        <fullName evidence="6">Eukaryotic translation initiation factor 3 90 kDa subunit homolog</fullName>
        <shortName evidence="6">eIF3 p90</shortName>
    </alternativeName>
    <alternativeName>
        <fullName evidence="6">Translation initiation factor eIF3, p90 subunit homolog</fullName>
    </alternativeName>
</protein>
<dbReference type="FunFam" id="2.130.10.10:FF:000947">
    <property type="entry name" value="Eukaryotic translation initiation factor 3 subunit B"/>
    <property type="match status" value="1"/>
</dbReference>
<evidence type="ECO:0000256" key="6">
    <source>
        <dbReference type="HAMAP-Rule" id="MF_03001"/>
    </source>
</evidence>
<dbReference type="GO" id="GO:0001732">
    <property type="term" value="P:formation of cytoplasmic translation initiation complex"/>
    <property type="evidence" value="ECO:0007669"/>
    <property type="project" value="UniProtKB-UniRule"/>
</dbReference>
<dbReference type="GO" id="GO:0003723">
    <property type="term" value="F:RNA binding"/>
    <property type="evidence" value="ECO:0007669"/>
    <property type="project" value="UniProtKB-UniRule"/>
</dbReference>
<keyword evidence="2 6" id="KW-0963">Cytoplasm</keyword>
<gene>
    <name evidence="6" type="primary">PRT1</name>
    <name evidence="10" type="ORF">A4X03_0g5329</name>
    <name evidence="9" type="ORF">JKIAZH3_G4795</name>
</gene>
<keyword evidence="5 6" id="KW-0648">Protein biosynthesis</keyword>
<evidence type="ECO:0000313" key="10">
    <source>
        <dbReference type="EMBL" id="KAE8256516.1"/>
    </source>
</evidence>
<feature type="domain" description="RRM" evidence="8">
    <location>
        <begin position="39"/>
        <end position="132"/>
    </location>
</feature>
<dbReference type="Pfam" id="PF00076">
    <property type="entry name" value="RRM_1"/>
    <property type="match status" value="1"/>
</dbReference>
<dbReference type="EMBL" id="CAJHJG010007031">
    <property type="protein sequence ID" value="CAD6962077.1"/>
    <property type="molecule type" value="Genomic_DNA"/>
</dbReference>